<dbReference type="Proteomes" id="UP001589793">
    <property type="component" value="Unassembled WGS sequence"/>
</dbReference>
<keyword evidence="5 8" id="KW-1133">Transmembrane helix</keyword>
<evidence type="ECO:0000256" key="2">
    <source>
        <dbReference type="ARBA" id="ARBA00009045"/>
    </source>
</evidence>
<comment type="similarity">
    <text evidence="2">Belongs to the peptidase S54 family.</text>
</comment>
<feature type="transmembrane region" description="Helical" evidence="8">
    <location>
        <begin position="187"/>
        <end position="208"/>
    </location>
</feature>
<evidence type="ECO:0000259" key="9">
    <source>
        <dbReference type="Pfam" id="PF01694"/>
    </source>
</evidence>
<dbReference type="GO" id="GO:0006508">
    <property type="term" value="P:proteolysis"/>
    <property type="evidence" value="ECO:0007669"/>
    <property type="project" value="UniProtKB-KW"/>
</dbReference>
<dbReference type="SUPFAM" id="SSF144091">
    <property type="entry name" value="Rhomboid-like"/>
    <property type="match status" value="1"/>
</dbReference>
<feature type="domain" description="Peptidase S54 rhomboid" evidence="9">
    <location>
        <begin position="122"/>
        <end position="257"/>
    </location>
</feature>
<dbReference type="EMBL" id="JBHLSV010000001">
    <property type="protein sequence ID" value="MFC0672546.1"/>
    <property type="molecule type" value="Genomic_DNA"/>
</dbReference>
<evidence type="ECO:0000313" key="10">
    <source>
        <dbReference type="EMBL" id="MFC0672546.1"/>
    </source>
</evidence>
<feature type="transmembrane region" description="Helical" evidence="8">
    <location>
        <begin position="85"/>
        <end position="103"/>
    </location>
</feature>
<keyword evidence="3 8" id="KW-0812">Transmembrane</keyword>
<feature type="transmembrane region" description="Helical" evidence="8">
    <location>
        <begin position="220"/>
        <end position="237"/>
    </location>
</feature>
<feature type="transmembrane region" description="Helical" evidence="8">
    <location>
        <begin position="279"/>
        <end position="300"/>
    </location>
</feature>
<organism evidence="10 11">
    <name type="scientific">Brachybacterium hainanense</name>
    <dbReference type="NCBI Taxonomy" id="1541174"/>
    <lineage>
        <taxon>Bacteria</taxon>
        <taxon>Bacillati</taxon>
        <taxon>Actinomycetota</taxon>
        <taxon>Actinomycetes</taxon>
        <taxon>Micrococcales</taxon>
        <taxon>Dermabacteraceae</taxon>
        <taxon>Brachybacterium</taxon>
    </lineage>
</organism>
<dbReference type="Gene3D" id="1.20.1540.10">
    <property type="entry name" value="Rhomboid-like"/>
    <property type="match status" value="1"/>
</dbReference>
<dbReference type="RefSeq" id="WP_376977407.1">
    <property type="nucleotide sequence ID" value="NZ_JBHLSV010000001.1"/>
</dbReference>
<proteinExistence type="inferred from homology"/>
<dbReference type="InterPro" id="IPR035952">
    <property type="entry name" value="Rhomboid-like_sf"/>
</dbReference>
<comment type="subcellular location">
    <subcellularLocation>
        <location evidence="1">Membrane</location>
        <topology evidence="1">Multi-pass membrane protein</topology>
    </subcellularLocation>
</comment>
<dbReference type="PANTHER" id="PTHR43731:SF14">
    <property type="entry name" value="PRESENILIN-ASSOCIATED RHOMBOID-LIKE PROTEIN, MITOCHONDRIAL"/>
    <property type="match status" value="1"/>
</dbReference>
<feature type="transmembrane region" description="Helical" evidence="8">
    <location>
        <begin position="243"/>
        <end position="259"/>
    </location>
</feature>
<dbReference type="CDD" id="cd19756">
    <property type="entry name" value="Bbox2"/>
    <property type="match status" value="1"/>
</dbReference>
<evidence type="ECO:0000256" key="5">
    <source>
        <dbReference type="ARBA" id="ARBA00022989"/>
    </source>
</evidence>
<feature type="transmembrane region" description="Helical" evidence="8">
    <location>
        <begin position="123"/>
        <end position="150"/>
    </location>
</feature>
<evidence type="ECO:0000256" key="8">
    <source>
        <dbReference type="SAM" id="Phobius"/>
    </source>
</evidence>
<dbReference type="PANTHER" id="PTHR43731">
    <property type="entry name" value="RHOMBOID PROTEASE"/>
    <property type="match status" value="1"/>
</dbReference>
<evidence type="ECO:0000313" key="11">
    <source>
        <dbReference type="Proteomes" id="UP001589793"/>
    </source>
</evidence>
<accession>A0ABV6R6D3</accession>
<evidence type="ECO:0000256" key="7">
    <source>
        <dbReference type="SAM" id="MobiDB-lite"/>
    </source>
</evidence>
<sequence>MNRPSYGYSAAESEGAGEQPVCPRHPDQVTYVRCQRCDRPVCGQCQRPAAVGVLCVDCEHQLRQQQRSAQPRTAMGAPARSATPYVTYVMMGLCGLGFLLQQVDAGLVYQFLVYGPVVSLSQPWTFLTSGFLHGGIMHIALNMWALWAVGQYLERTMGHWRYAGVYLVSVIAGHTAVLLFADPISLAWTTGTVGASGGIFGLFGSLFVVNRRMGAQATQVLILIGLNLVITVTVPGISWQGHLGGLVVGTAMTAAMFALRPRATPGADRIALARRASLIHVGVIGGGLLLCLLVIAAKAASVPAGYLPLPFA</sequence>
<feature type="transmembrane region" description="Helical" evidence="8">
    <location>
        <begin position="162"/>
        <end position="181"/>
    </location>
</feature>
<comment type="caution">
    <text evidence="10">The sequence shown here is derived from an EMBL/GenBank/DDBJ whole genome shotgun (WGS) entry which is preliminary data.</text>
</comment>
<dbReference type="GO" id="GO:0008233">
    <property type="term" value="F:peptidase activity"/>
    <property type="evidence" value="ECO:0007669"/>
    <property type="project" value="UniProtKB-KW"/>
</dbReference>
<name>A0ABV6R6D3_9MICO</name>
<evidence type="ECO:0000256" key="4">
    <source>
        <dbReference type="ARBA" id="ARBA00022801"/>
    </source>
</evidence>
<keyword evidence="4" id="KW-0378">Hydrolase</keyword>
<dbReference type="Pfam" id="PF01694">
    <property type="entry name" value="Rhomboid"/>
    <property type="match status" value="1"/>
</dbReference>
<evidence type="ECO:0000256" key="3">
    <source>
        <dbReference type="ARBA" id="ARBA00022692"/>
    </source>
</evidence>
<feature type="region of interest" description="Disordered" evidence="7">
    <location>
        <begin position="1"/>
        <end position="21"/>
    </location>
</feature>
<evidence type="ECO:0000256" key="1">
    <source>
        <dbReference type="ARBA" id="ARBA00004141"/>
    </source>
</evidence>
<reference evidence="10 11" key="1">
    <citation type="submission" date="2024-09" db="EMBL/GenBank/DDBJ databases">
        <authorList>
            <person name="Sun Q."/>
            <person name="Mori K."/>
        </authorList>
    </citation>
    <scope>NUCLEOTIDE SEQUENCE [LARGE SCALE GENOMIC DNA]</scope>
    <source>
        <strain evidence="10 11">CICC 10874</strain>
    </source>
</reference>
<protein>
    <submittedName>
        <fullName evidence="10">Rhomboid family intramembrane serine protease</fullName>
    </submittedName>
</protein>
<evidence type="ECO:0000256" key="6">
    <source>
        <dbReference type="ARBA" id="ARBA00023136"/>
    </source>
</evidence>
<keyword evidence="10" id="KW-0645">Protease</keyword>
<keyword evidence="11" id="KW-1185">Reference proteome</keyword>
<keyword evidence="6 8" id="KW-0472">Membrane</keyword>
<dbReference type="InterPro" id="IPR050925">
    <property type="entry name" value="Rhomboid_protease_S54"/>
</dbReference>
<gene>
    <name evidence="10" type="ORF">ACFFF6_01100</name>
</gene>
<dbReference type="InterPro" id="IPR022764">
    <property type="entry name" value="Peptidase_S54_rhomboid_dom"/>
</dbReference>